<dbReference type="GO" id="GO:0000976">
    <property type="term" value="F:transcription cis-regulatory region binding"/>
    <property type="evidence" value="ECO:0007669"/>
    <property type="project" value="TreeGrafter"/>
</dbReference>
<keyword evidence="4" id="KW-0804">Transcription</keyword>
<keyword evidence="3" id="KW-0238">DNA-binding</keyword>
<sequence length="186" mass="20569">MRAEGHDMSVRGAHISLLLDTRQRAYQPLQKVREPPKPSATSNPSKRHRERLNGELETVAQLLPYDAATIGRLDKLSVLRLAVSYLQVKAHFHACLHNSSFLCPFPLSTHSYSFVPQPLPYHGVPTVFHSQTSQVLLDPNEADFETISMKIILANFSTGFVSGEFDGKCLCSKSLGTAASRAPQLL</sequence>
<dbReference type="InterPro" id="IPR011598">
    <property type="entry name" value="bHLH_dom"/>
</dbReference>
<reference evidence="9" key="1">
    <citation type="submission" date="2016-11" db="UniProtKB">
        <authorList>
            <consortium name="WormBaseParasite"/>
        </authorList>
    </citation>
    <scope>IDENTIFICATION</scope>
</reference>
<evidence type="ECO:0000256" key="6">
    <source>
        <dbReference type="SAM" id="MobiDB-lite"/>
    </source>
</evidence>
<keyword evidence="2" id="KW-0805">Transcription regulation</keyword>
<evidence type="ECO:0000313" key="9">
    <source>
        <dbReference type="WBParaSite" id="Hba_09225"/>
    </source>
</evidence>
<evidence type="ECO:0000313" key="8">
    <source>
        <dbReference type="Proteomes" id="UP000095283"/>
    </source>
</evidence>
<evidence type="ECO:0000259" key="7">
    <source>
        <dbReference type="PROSITE" id="PS50888"/>
    </source>
</evidence>
<proteinExistence type="predicted"/>
<keyword evidence="8" id="KW-1185">Reference proteome</keyword>
<evidence type="ECO:0000256" key="4">
    <source>
        <dbReference type="ARBA" id="ARBA00023163"/>
    </source>
</evidence>
<dbReference type="AlphaFoldDB" id="A0A1I7WVN6"/>
<feature type="region of interest" description="Disordered" evidence="6">
    <location>
        <begin position="28"/>
        <end position="49"/>
    </location>
</feature>
<dbReference type="GO" id="GO:0006805">
    <property type="term" value="P:xenobiotic metabolic process"/>
    <property type="evidence" value="ECO:0007669"/>
    <property type="project" value="InterPro"/>
</dbReference>
<dbReference type="Proteomes" id="UP000095283">
    <property type="component" value="Unplaced"/>
</dbReference>
<evidence type="ECO:0000256" key="5">
    <source>
        <dbReference type="ARBA" id="ARBA00023242"/>
    </source>
</evidence>
<dbReference type="GO" id="GO:0005634">
    <property type="term" value="C:nucleus"/>
    <property type="evidence" value="ECO:0007669"/>
    <property type="project" value="UniProtKB-SubCell"/>
</dbReference>
<keyword evidence="5" id="KW-0539">Nucleus</keyword>
<feature type="domain" description="BHLH" evidence="7">
    <location>
        <begin position="36"/>
        <end position="89"/>
    </location>
</feature>
<name>A0A1I7WVN6_HETBA</name>
<dbReference type="GO" id="GO:0004879">
    <property type="term" value="F:nuclear receptor activity"/>
    <property type="evidence" value="ECO:0007669"/>
    <property type="project" value="TreeGrafter"/>
</dbReference>
<dbReference type="Pfam" id="PF00010">
    <property type="entry name" value="HLH"/>
    <property type="match status" value="1"/>
</dbReference>
<protein>
    <submittedName>
        <fullName evidence="9">BHLH domain-containing protein</fullName>
    </submittedName>
</protein>
<dbReference type="PANTHER" id="PTHR10649:SF12">
    <property type="entry name" value="SPINELESS, ISOFORM C"/>
    <property type="match status" value="1"/>
</dbReference>
<dbReference type="Gene3D" id="4.10.280.10">
    <property type="entry name" value="Helix-loop-helix DNA-binding domain"/>
    <property type="match status" value="1"/>
</dbReference>
<dbReference type="GO" id="GO:0034751">
    <property type="term" value="C:aryl hydrocarbon receptor complex"/>
    <property type="evidence" value="ECO:0007669"/>
    <property type="project" value="TreeGrafter"/>
</dbReference>
<organism evidence="8 9">
    <name type="scientific">Heterorhabditis bacteriophora</name>
    <name type="common">Entomopathogenic nematode worm</name>
    <dbReference type="NCBI Taxonomy" id="37862"/>
    <lineage>
        <taxon>Eukaryota</taxon>
        <taxon>Metazoa</taxon>
        <taxon>Ecdysozoa</taxon>
        <taxon>Nematoda</taxon>
        <taxon>Chromadorea</taxon>
        <taxon>Rhabditida</taxon>
        <taxon>Rhabditina</taxon>
        <taxon>Rhabditomorpha</taxon>
        <taxon>Strongyloidea</taxon>
        <taxon>Heterorhabditidae</taxon>
        <taxon>Heterorhabditis</taxon>
    </lineage>
</organism>
<evidence type="ECO:0000256" key="1">
    <source>
        <dbReference type="ARBA" id="ARBA00004123"/>
    </source>
</evidence>
<dbReference type="PANTHER" id="PTHR10649">
    <property type="entry name" value="ARYL HYDROCARBON RECEPTOR"/>
    <property type="match status" value="1"/>
</dbReference>
<evidence type="ECO:0000256" key="2">
    <source>
        <dbReference type="ARBA" id="ARBA00023015"/>
    </source>
</evidence>
<dbReference type="InterPro" id="IPR036638">
    <property type="entry name" value="HLH_DNA-bd_sf"/>
</dbReference>
<evidence type="ECO:0000256" key="3">
    <source>
        <dbReference type="ARBA" id="ARBA00023125"/>
    </source>
</evidence>
<dbReference type="InterPro" id="IPR039091">
    <property type="entry name" value="AHR/AHRR"/>
</dbReference>
<dbReference type="SUPFAM" id="SSF47459">
    <property type="entry name" value="HLH, helix-loop-helix DNA-binding domain"/>
    <property type="match status" value="1"/>
</dbReference>
<dbReference type="WBParaSite" id="Hba_09225">
    <property type="protein sequence ID" value="Hba_09225"/>
    <property type="gene ID" value="Hba_09225"/>
</dbReference>
<comment type="subcellular location">
    <subcellularLocation>
        <location evidence="1">Nucleus</location>
    </subcellularLocation>
</comment>
<dbReference type="PROSITE" id="PS50888">
    <property type="entry name" value="BHLH"/>
    <property type="match status" value="1"/>
</dbReference>
<accession>A0A1I7WVN6</accession>
<dbReference type="GO" id="GO:0046983">
    <property type="term" value="F:protein dimerization activity"/>
    <property type="evidence" value="ECO:0007669"/>
    <property type="project" value="InterPro"/>
</dbReference>